<organism evidence="1 2">
    <name type="scientific">Kocuria varians</name>
    <name type="common">Micrococcus varians</name>
    <dbReference type="NCBI Taxonomy" id="1272"/>
    <lineage>
        <taxon>Bacteria</taxon>
        <taxon>Bacillati</taxon>
        <taxon>Actinomycetota</taxon>
        <taxon>Actinomycetes</taxon>
        <taxon>Micrococcales</taxon>
        <taxon>Micrococcaceae</taxon>
        <taxon>Kocuria</taxon>
    </lineage>
</organism>
<gene>
    <name evidence="1" type="ORF">CIB50_0000492</name>
</gene>
<dbReference type="EMBL" id="CP059343">
    <property type="protein sequence ID" value="QMS55799.1"/>
    <property type="molecule type" value="Genomic_DNA"/>
</dbReference>
<evidence type="ECO:0000313" key="1">
    <source>
        <dbReference type="EMBL" id="QMS55799.1"/>
    </source>
</evidence>
<sequence>MTAAHGEYEIETQAARSEASLLVPASPEAVREAVRHAATGQFQLVDEQGEKLTLLRRMNLATWGMTLRVMVTSTAEGTRIHAFEEPRLGTTIFDWGQGRRDIVHLFERIEEHLTGPVLED</sequence>
<evidence type="ECO:0000313" key="2">
    <source>
        <dbReference type="Proteomes" id="UP000216825"/>
    </source>
</evidence>
<proteinExistence type="predicted"/>
<accession>A0A7D7PZN6</accession>
<reference evidence="1 2" key="2">
    <citation type="submission" date="2020-07" db="EMBL/GenBank/DDBJ databases">
        <title>Genome of starter culture bacteria Kocuria salsicia reveals its technological properties and safety for usage in meat industry.</title>
        <authorList>
            <person name="Michael M."/>
            <person name="Konstantin K."/>
            <person name="Evgenii K."/>
            <person name="Galina S."/>
            <person name="Oksana K."/>
            <person name="Andrei L."/>
        </authorList>
    </citation>
    <scope>NUCLEOTIDE SEQUENCE [LARGE SCALE GENOMIC DNA]</scope>
    <source>
        <strain evidence="1 2">80</strain>
    </source>
</reference>
<protein>
    <recommendedName>
        <fullName evidence="3">DUF1499 domain-containing protein</fullName>
    </recommendedName>
</protein>
<name>A0A7D7PZN6_KOCVA</name>
<keyword evidence="2" id="KW-1185">Reference proteome</keyword>
<dbReference type="KEGG" id="kvr:CIB50_0000492"/>
<dbReference type="AlphaFoldDB" id="A0A7D7PZN6"/>
<dbReference type="Proteomes" id="UP000216825">
    <property type="component" value="Chromosome"/>
</dbReference>
<evidence type="ECO:0008006" key="3">
    <source>
        <dbReference type="Google" id="ProtNLM"/>
    </source>
</evidence>
<dbReference type="RefSeq" id="WP_094393155.1">
    <property type="nucleotide sequence ID" value="NZ_CP059343.1"/>
</dbReference>
<reference evidence="2" key="1">
    <citation type="submission" date="2017-08" db="EMBL/GenBank/DDBJ databases">
        <title>Draft Genome Sequence of Kocuria varians 80.</title>
        <authorList>
            <person name="Minaev M."/>
            <person name="Kurbakov K.A."/>
            <person name="Solodovnikova G.I."/>
            <person name="Kuznetsova O.A."/>
            <person name="Lisitsyn A.B."/>
        </authorList>
    </citation>
    <scope>NUCLEOTIDE SEQUENCE [LARGE SCALE GENOMIC DNA]</scope>
    <source>
        <strain evidence="2">80</strain>
    </source>
</reference>